<dbReference type="GO" id="GO:0015631">
    <property type="term" value="F:tubulin binding"/>
    <property type="evidence" value="ECO:0007669"/>
    <property type="project" value="InterPro"/>
</dbReference>
<evidence type="ECO:0000256" key="1">
    <source>
        <dbReference type="ARBA" id="ARBA00010994"/>
    </source>
</evidence>
<dbReference type="InterPro" id="IPR011992">
    <property type="entry name" value="EF-hand-dom_pair"/>
</dbReference>
<dbReference type="GO" id="GO:0001578">
    <property type="term" value="P:microtubule bundle formation"/>
    <property type="evidence" value="ECO:0007669"/>
    <property type="project" value="TreeGrafter"/>
</dbReference>
<gene>
    <name evidence="2" type="ORF">HYH03_002661</name>
</gene>
<comment type="caution">
    <text evidence="2">The sequence shown here is derived from an EMBL/GenBank/DDBJ whole genome shotgun (WGS) entry which is preliminary data.</text>
</comment>
<keyword evidence="3" id="KW-1185">Reference proteome</keyword>
<dbReference type="GO" id="GO:0032273">
    <property type="term" value="P:positive regulation of protein polymerization"/>
    <property type="evidence" value="ECO:0007669"/>
    <property type="project" value="TreeGrafter"/>
</dbReference>
<dbReference type="GO" id="GO:0046785">
    <property type="term" value="P:microtubule polymerization"/>
    <property type="evidence" value="ECO:0007669"/>
    <property type="project" value="InterPro"/>
</dbReference>
<dbReference type="GO" id="GO:0005874">
    <property type="term" value="C:microtubule"/>
    <property type="evidence" value="ECO:0007669"/>
    <property type="project" value="TreeGrafter"/>
</dbReference>
<dbReference type="SUPFAM" id="SSF47473">
    <property type="entry name" value="EF-hand"/>
    <property type="match status" value="1"/>
</dbReference>
<evidence type="ECO:0000313" key="3">
    <source>
        <dbReference type="Proteomes" id="UP000612055"/>
    </source>
</evidence>
<dbReference type="OrthoDB" id="548799at2759"/>
<organism evidence="2 3">
    <name type="scientific">Edaphochlamys debaryana</name>
    <dbReference type="NCBI Taxonomy" id="47281"/>
    <lineage>
        <taxon>Eukaryota</taxon>
        <taxon>Viridiplantae</taxon>
        <taxon>Chlorophyta</taxon>
        <taxon>core chlorophytes</taxon>
        <taxon>Chlorophyceae</taxon>
        <taxon>CS clade</taxon>
        <taxon>Chlamydomonadales</taxon>
        <taxon>Chlamydomonadales incertae sedis</taxon>
        <taxon>Edaphochlamys</taxon>
    </lineage>
</organism>
<accession>A0A835YBQ5</accession>
<dbReference type="EMBL" id="JAEHOE010000006">
    <property type="protein sequence ID" value="KAG2499728.1"/>
    <property type="molecule type" value="Genomic_DNA"/>
</dbReference>
<dbReference type="AlphaFoldDB" id="A0A835YBQ5"/>
<reference evidence="2" key="1">
    <citation type="journal article" date="2020" name="bioRxiv">
        <title>Comparative genomics of Chlamydomonas.</title>
        <authorList>
            <person name="Craig R.J."/>
            <person name="Hasan A.R."/>
            <person name="Ness R.W."/>
            <person name="Keightley P.D."/>
        </authorList>
    </citation>
    <scope>NUCLEOTIDE SEQUENCE</scope>
    <source>
        <strain evidence="2">CCAP 11/70</strain>
    </source>
</reference>
<dbReference type="InterPro" id="IPR008907">
    <property type="entry name" value="TPP/p25"/>
</dbReference>
<dbReference type="Proteomes" id="UP000612055">
    <property type="component" value="Unassembled WGS sequence"/>
</dbReference>
<name>A0A835YBQ5_9CHLO</name>
<dbReference type="Pfam" id="PF05517">
    <property type="entry name" value="p25-alpha"/>
    <property type="match status" value="1"/>
</dbReference>
<proteinExistence type="inferred from homology"/>
<comment type="similarity">
    <text evidence="1">Belongs to the TPPP family.</text>
</comment>
<dbReference type="PANTHER" id="PTHR12932">
    <property type="entry name" value="P25 ALPHA-RELATED"/>
    <property type="match status" value="1"/>
</dbReference>
<protein>
    <submittedName>
        <fullName evidence="2">Uncharacterized protein</fullName>
    </submittedName>
</protein>
<dbReference type="PANTHER" id="PTHR12932:SF9">
    <property type="entry name" value="TUBULIN POLYMERIZATION-PROMOTING PROTEIN HOMOLOG"/>
    <property type="match status" value="1"/>
</dbReference>
<evidence type="ECO:0000313" key="2">
    <source>
        <dbReference type="EMBL" id="KAG2499728.1"/>
    </source>
</evidence>
<sequence length="152" mass="16388">MDNAALKEAFVAFASYGKGQEIKMDMDNKNFSKCIKDSGLMAGVINSTEVDITFSKVKDKMARTINFAQFCTALEFLAQRKGVAVTDFHAKIAAANPKSNATNAGYNKFHDDKGLYTGVYKNGGPTNIDKMKAGGLAGLCDRSDADVRGVKK</sequence>
<dbReference type="Gene3D" id="1.10.238.10">
    <property type="entry name" value="EF-hand"/>
    <property type="match status" value="1"/>
</dbReference>